<dbReference type="SUPFAM" id="SSF56507">
    <property type="entry name" value="Methionine synthase activation domain-like"/>
    <property type="match status" value="1"/>
</dbReference>
<comment type="caution">
    <text evidence="1">The sequence shown here is derived from an EMBL/GenBank/DDBJ whole genome shotgun (WGS) entry which is preliminary data.</text>
</comment>
<dbReference type="Gene3D" id="3.40.109.40">
    <property type="match status" value="1"/>
</dbReference>
<sequence length="229" mass="25575">MFDDLQIEVTEEMLAKRAGSRGGVSEKILEQCRKAMEIGEKLLEPRTIHDVFTIEKIGENRLFLEQGCCFESEHLAKLLDGADRIVVMCCTIGSGVEKRVGELNSNGYLADAYFLDVYGSVAVGVLARKLYRKIREQFAGYGATVYMEPGQLDWNVRDQQVVFRLIHPEKIGVTLNSGMMMSPVKSLTGVFGIGEPGRVKAGNFSCEFCPKRESCTFRHEAEEMMEALA</sequence>
<reference evidence="2" key="1">
    <citation type="journal article" date="2015" name="MBio">
        <title>Genome-Resolved Metagenomic Analysis Reveals Roles for Candidate Phyla and Other Microbial Community Members in Biogeochemical Transformations in Oil Reservoirs.</title>
        <authorList>
            <person name="Hu P."/>
            <person name="Tom L."/>
            <person name="Singh A."/>
            <person name="Thomas B.C."/>
            <person name="Baker B.J."/>
            <person name="Piceno Y.M."/>
            <person name="Andersen G.L."/>
            <person name="Banfield J.F."/>
        </authorList>
    </citation>
    <scope>NUCLEOTIDE SEQUENCE [LARGE SCALE GENOMIC DNA]</scope>
</reference>
<dbReference type="GO" id="GO:0008705">
    <property type="term" value="F:methionine synthase activity"/>
    <property type="evidence" value="ECO:0007669"/>
    <property type="project" value="InterPro"/>
</dbReference>
<dbReference type="Proteomes" id="UP000053326">
    <property type="component" value="Unassembled WGS sequence"/>
</dbReference>
<protein>
    <submittedName>
        <fullName evidence="1">Vitamin B12-dependent methionine synthase, activation domain protein</fullName>
    </submittedName>
</protein>
<accession>A0A101FFC7</accession>
<evidence type="ECO:0000313" key="1">
    <source>
        <dbReference type="EMBL" id="KUK36000.1"/>
    </source>
</evidence>
<gene>
    <name evidence="1" type="ORF">XD66_1291</name>
</gene>
<name>A0A101FFC7_9THEO</name>
<dbReference type="EMBL" id="LGFO01000191">
    <property type="protein sequence ID" value="KUK36000.1"/>
    <property type="molecule type" value="Genomic_DNA"/>
</dbReference>
<evidence type="ECO:0000313" key="2">
    <source>
        <dbReference type="Proteomes" id="UP000053326"/>
    </source>
</evidence>
<proteinExistence type="predicted"/>
<dbReference type="InterPro" id="IPR037010">
    <property type="entry name" value="VitB12-dep_Met_synth_activ_sf"/>
</dbReference>
<dbReference type="AlphaFoldDB" id="A0A101FFC7"/>
<organism evidence="1 2">
    <name type="scientific">Thermacetogenium phaeum</name>
    <dbReference type="NCBI Taxonomy" id="85874"/>
    <lineage>
        <taxon>Bacteria</taxon>
        <taxon>Bacillati</taxon>
        <taxon>Bacillota</taxon>
        <taxon>Clostridia</taxon>
        <taxon>Thermoanaerobacterales</taxon>
        <taxon>Thermoanaerobacteraceae</taxon>
        <taxon>Thermacetogenium</taxon>
    </lineage>
</organism>